<dbReference type="STRING" id="1291742.LOOC260_101930"/>
<dbReference type="HOGENOM" id="CLU_091246_0_0_9"/>
<organism evidence="1 2">
    <name type="scientific">Paucilactobacillus hokkaidonensis JCM 18461</name>
    <dbReference type="NCBI Taxonomy" id="1291742"/>
    <lineage>
        <taxon>Bacteria</taxon>
        <taxon>Bacillati</taxon>
        <taxon>Bacillota</taxon>
        <taxon>Bacilli</taxon>
        <taxon>Lactobacillales</taxon>
        <taxon>Lactobacillaceae</taxon>
        <taxon>Paucilactobacillus</taxon>
    </lineage>
</organism>
<name>A0A0A1GWL2_9LACO</name>
<dbReference type="AlphaFoldDB" id="A0A0A1GWL2"/>
<dbReference type="Proteomes" id="UP000031620">
    <property type="component" value="Chromosome"/>
</dbReference>
<evidence type="ECO:0000313" key="2">
    <source>
        <dbReference type="Proteomes" id="UP000031620"/>
    </source>
</evidence>
<dbReference type="RefSeq" id="WP_041092237.1">
    <property type="nucleotide sequence ID" value="NZ_AP014680.1"/>
</dbReference>
<proteinExistence type="predicted"/>
<reference evidence="1 2" key="1">
    <citation type="submission" date="2014-11" db="EMBL/GenBank/DDBJ databases">
        <title>Complete genome sequence and analysis of Lactobacillus hokkaidonensis LOOC260T.</title>
        <authorList>
            <person name="Tanizawa Y."/>
            <person name="Tohno M."/>
            <person name="Kaminuma E."/>
            <person name="Nakamura Y."/>
            <person name="Arita M."/>
        </authorList>
    </citation>
    <scope>NUCLEOTIDE SEQUENCE [LARGE SCALE GENOMIC DNA]</scope>
    <source>
        <strain evidence="1 2">LOOC260</strain>
    </source>
</reference>
<gene>
    <name evidence="1" type="ORF">LOOC260_101930</name>
</gene>
<accession>A0A0A1GWL2</accession>
<evidence type="ECO:0000313" key="1">
    <source>
        <dbReference type="EMBL" id="BAP84771.1"/>
    </source>
</evidence>
<sequence length="255" mass="29477">MALIGDIEKYRPNEEYIRAIIDGIITGNKDYADFRLRENPNLLVSQGLSWARSNFIDTGIAHNIEENNVKGMSFEKAHSGYAWQYLQFVLNDNRKAMIVVRPAKIISTFFNQDQLETDKFKNNNNLRLSSINQNNFTADDPTAVVGQIQFDLDYADYTQLIRGEFEPFAKEKGYKDFYILGYTLNEQREVKNASLFMPDPFTQQIQEIQDLKDYVAASESRILNEKQREAIASDAQIPASQEYDVKIDEAEWKKN</sequence>
<dbReference type="KEGG" id="lho:LOOC260_101930"/>
<dbReference type="EMBL" id="AP014680">
    <property type="protein sequence ID" value="BAP84771.1"/>
    <property type="molecule type" value="Genomic_DNA"/>
</dbReference>
<protein>
    <submittedName>
        <fullName evidence="1">Uncharacterized protein</fullName>
    </submittedName>
</protein>